<dbReference type="Gene3D" id="1.20.940.10">
    <property type="entry name" value="Functional domain of the splicing factor Prp18"/>
    <property type="match status" value="1"/>
</dbReference>
<dbReference type="Pfam" id="PF07304">
    <property type="entry name" value="SRA1"/>
    <property type="match status" value="1"/>
</dbReference>
<feature type="region of interest" description="Disordered" evidence="1">
    <location>
        <begin position="1"/>
        <end position="31"/>
    </location>
</feature>
<sequence length="238" mass="26243">MAQPTRPGNDERGWNDPPMFLHTNDGVQPSSTQKRTLLNKRVAYPGITKVSDIDPVTKLQSTEPQMNVVLHPPASTTALPASVSPAAVLVPSFSPTETKGPSLLNSGLVVSSPPPECATKSQVTVPDFEDDVQKYNYITSTLQRFVNDCVAKGKSMDEVSKRLITMQTMWKSDRLSVDVKDLMAKLTAALCCHKYEIAESVHLTLMMDHVSEVNQWMVGIKKLIQESKSLNEDTSRTD</sequence>
<reference evidence="3 4" key="1">
    <citation type="submission" date="2020-08" db="EMBL/GenBank/DDBJ databases">
        <authorList>
            <person name="Hejnol A."/>
        </authorList>
    </citation>
    <scope>NUCLEOTIDE SEQUENCE [LARGE SCALE GENOMIC DNA]</scope>
</reference>
<evidence type="ECO:0000313" key="3">
    <source>
        <dbReference type="EMBL" id="CAD5120412.1"/>
    </source>
</evidence>
<name>A0A7I8VW27_9ANNE</name>
<dbReference type="GO" id="GO:0006357">
    <property type="term" value="P:regulation of transcription by RNA polymerase II"/>
    <property type="evidence" value="ECO:0007669"/>
    <property type="project" value="InterPro"/>
</dbReference>
<evidence type="ECO:0000259" key="2">
    <source>
        <dbReference type="Pfam" id="PF07304"/>
    </source>
</evidence>
<protein>
    <submittedName>
        <fullName evidence="3">DgyrCDS8978</fullName>
    </submittedName>
</protein>
<dbReference type="AlphaFoldDB" id="A0A7I8VW27"/>
<dbReference type="PANTHER" id="PTHR18834">
    <property type="entry name" value="STEROID RECEPTOR RNA ACTIVATOR 1"/>
    <property type="match status" value="1"/>
</dbReference>
<dbReference type="Proteomes" id="UP000549394">
    <property type="component" value="Unassembled WGS sequence"/>
</dbReference>
<evidence type="ECO:0000313" key="4">
    <source>
        <dbReference type="Proteomes" id="UP000549394"/>
    </source>
</evidence>
<organism evidence="3 4">
    <name type="scientific">Dimorphilus gyrociliatus</name>
    <dbReference type="NCBI Taxonomy" id="2664684"/>
    <lineage>
        <taxon>Eukaryota</taxon>
        <taxon>Metazoa</taxon>
        <taxon>Spiralia</taxon>
        <taxon>Lophotrochozoa</taxon>
        <taxon>Annelida</taxon>
        <taxon>Polychaeta</taxon>
        <taxon>Polychaeta incertae sedis</taxon>
        <taxon>Dinophilidae</taxon>
        <taxon>Dimorphilus</taxon>
    </lineage>
</organism>
<dbReference type="PANTHER" id="PTHR18834:SF2">
    <property type="entry name" value="STEROID RECEPTOR RNA ACTIVATOR 1"/>
    <property type="match status" value="1"/>
</dbReference>
<dbReference type="InterPro" id="IPR009917">
    <property type="entry name" value="SRA1/Sec31"/>
</dbReference>
<proteinExistence type="predicted"/>
<evidence type="ECO:0000256" key="1">
    <source>
        <dbReference type="SAM" id="MobiDB-lite"/>
    </source>
</evidence>
<feature type="domain" description="SRA1/Sec31" evidence="2">
    <location>
        <begin position="113"/>
        <end position="234"/>
    </location>
</feature>
<comment type="caution">
    <text evidence="3">The sequence shown here is derived from an EMBL/GenBank/DDBJ whole genome shotgun (WGS) entry which is preliminary data.</text>
</comment>
<dbReference type="InterPro" id="IPR040243">
    <property type="entry name" value="Steroid_recept_RNA_1"/>
</dbReference>
<gene>
    <name evidence="3" type="ORF">DGYR_LOCUS8518</name>
</gene>
<dbReference type="EMBL" id="CAJFCJ010000012">
    <property type="protein sequence ID" value="CAD5120412.1"/>
    <property type="molecule type" value="Genomic_DNA"/>
</dbReference>
<dbReference type="OrthoDB" id="5982138at2759"/>
<keyword evidence="4" id="KW-1185">Reference proteome</keyword>
<dbReference type="GO" id="GO:0005634">
    <property type="term" value="C:nucleus"/>
    <property type="evidence" value="ECO:0007669"/>
    <property type="project" value="TreeGrafter"/>
</dbReference>
<accession>A0A7I8VW27</accession>
<dbReference type="GO" id="GO:0003713">
    <property type="term" value="F:transcription coactivator activity"/>
    <property type="evidence" value="ECO:0007669"/>
    <property type="project" value="InterPro"/>
</dbReference>